<dbReference type="GO" id="GO:0004197">
    <property type="term" value="F:cysteine-type endopeptidase activity"/>
    <property type="evidence" value="ECO:0007669"/>
    <property type="project" value="InterPro"/>
</dbReference>
<dbReference type="EMBL" id="LXQA010030090">
    <property type="protein sequence ID" value="MCH95545.1"/>
    <property type="molecule type" value="Genomic_DNA"/>
</dbReference>
<dbReference type="GO" id="GO:0005737">
    <property type="term" value="C:cytoplasm"/>
    <property type="evidence" value="ECO:0007669"/>
    <property type="project" value="TreeGrafter"/>
</dbReference>
<dbReference type="AlphaFoldDB" id="A0A392N8T0"/>
<dbReference type="InterPro" id="IPR011600">
    <property type="entry name" value="Pept_C14_caspase"/>
</dbReference>
<name>A0A392N8T0_9FABA</name>
<dbReference type="PANTHER" id="PTHR48104:SF7">
    <property type="entry name" value="METACASPASE-9"/>
    <property type="match status" value="1"/>
</dbReference>
<dbReference type="InterPro" id="IPR050452">
    <property type="entry name" value="Metacaspase"/>
</dbReference>
<dbReference type="Gene3D" id="3.40.50.1460">
    <property type="match status" value="1"/>
</dbReference>
<reference evidence="3 4" key="1">
    <citation type="journal article" date="2018" name="Front. Plant Sci.">
        <title>Red Clover (Trifolium pratense) and Zigzag Clover (T. medium) - A Picture of Genomic Similarities and Differences.</title>
        <authorList>
            <person name="Dluhosova J."/>
            <person name="Istvanek J."/>
            <person name="Nedelnik J."/>
            <person name="Repkova J."/>
        </authorList>
    </citation>
    <scope>NUCLEOTIDE SEQUENCE [LARGE SCALE GENOMIC DNA]</scope>
    <source>
        <strain evidence="4">cv. 10/8</strain>
        <tissue evidence="3">Leaf</tissue>
    </source>
</reference>
<dbReference type="Proteomes" id="UP000265520">
    <property type="component" value="Unassembled WGS sequence"/>
</dbReference>
<dbReference type="GO" id="GO:0006508">
    <property type="term" value="P:proteolysis"/>
    <property type="evidence" value="ECO:0007669"/>
    <property type="project" value="InterPro"/>
</dbReference>
<gene>
    <name evidence="3" type="ORF">A2U01_0016524</name>
</gene>
<evidence type="ECO:0000313" key="4">
    <source>
        <dbReference type="Proteomes" id="UP000265520"/>
    </source>
</evidence>
<accession>A0A392N8T0</accession>
<protein>
    <submittedName>
        <fullName evidence="3">Metacaspase 6</fullName>
    </submittedName>
</protein>
<dbReference type="Pfam" id="PF00656">
    <property type="entry name" value="Peptidase_C14"/>
    <property type="match status" value="1"/>
</dbReference>
<feature type="non-terminal residue" evidence="3">
    <location>
        <position position="141"/>
    </location>
</feature>
<evidence type="ECO:0000259" key="2">
    <source>
        <dbReference type="Pfam" id="PF00656"/>
    </source>
</evidence>
<sequence length="141" mass="15517">MSIKRALLVAGDTLFVYFTGHGNREEAEPNSNNTNYEEFIHTADGTKISDVTMRMFVECVPQGTCFVLIVDACHSAGMIEGAEERVGRSEVKIERVKKPESLPYSIQTGRHLGTLFAACQSDQVTTCNLKSGSHFTNAIIE</sequence>
<evidence type="ECO:0000313" key="3">
    <source>
        <dbReference type="EMBL" id="MCH95545.1"/>
    </source>
</evidence>
<comment type="similarity">
    <text evidence="1">Belongs to the peptidase C14B family.</text>
</comment>
<dbReference type="PANTHER" id="PTHR48104">
    <property type="entry name" value="METACASPASE-4"/>
    <property type="match status" value="1"/>
</dbReference>
<feature type="domain" description="Peptidase C14 caspase" evidence="2">
    <location>
        <begin position="11"/>
        <end position="141"/>
    </location>
</feature>
<organism evidence="3 4">
    <name type="scientific">Trifolium medium</name>
    <dbReference type="NCBI Taxonomy" id="97028"/>
    <lineage>
        <taxon>Eukaryota</taxon>
        <taxon>Viridiplantae</taxon>
        <taxon>Streptophyta</taxon>
        <taxon>Embryophyta</taxon>
        <taxon>Tracheophyta</taxon>
        <taxon>Spermatophyta</taxon>
        <taxon>Magnoliopsida</taxon>
        <taxon>eudicotyledons</taxon>
        <taxon>Gunneridae</taxon>
        <taxon>Pentapetalae</taxon>
        <taxon>rosids</taxon>
        <taxon>fabids</taxon>
        <taxon>Fabales</taxon>
        <taxon>Fabaceae</taxon>
        <taxon>Papilionoideae</taxon>
        <taxon>50 kb inversion clade</taxon>
        <taxon>NPAAA clade</taxon>
        <taxon>Hologalegina</taxon>
        <taxon>IRL clade</taxon>
        <taxon>Trifolieae</taxon>
        <taxon>Trifolium</taxon>
    </lineage>
</organism>
<proteinExistence type="inferred from homology"/>
<keyword evidence="4" id="KW-1185">Reference proteome</keyword>
<evidence type="ECO:0000256" key="1">
    <source>
        <dbReference type="ARBA" id="ARBA00009005"/>
    </source>
</evidence>
<comment type="caution">
    <text evidence="3">The sequence shown here is derived from an EMBL/GenBank/DDBJ whole genome shotgun (WGS) entry which is preliminary data.</text>
</comment>